<evidence type="ECO:0000313" key="1">
    <source>
        <dbReference type="EMBL" id="KAJ4431959.1"/>
    </source>
</evidence>
<proteinExistence type="predicted"/>
<comment type="caution">
    <text evidence="1">The sequence shown here is derived from an EMBL/GenBank/DDBJ whole genome shotgun (WGS) entry which is preliminary data.</text>
</comment>
<dbReference type="PANTHER" id="PTHR47027:SF20">
    <property type="entry name" value="REVERSE TRANSCRIPTASE-LIKE PROTEIN WITH RNA-DIRECTED DNA POLYMERASE DOMAIN"/>
    <property type="match status" value="1"/>
</dbReference>
<protein>
    <recommendedName>
        <fullName evidence="3">Reverse transcriptase domain-containing protein</fullName>
    </recommendedName>
</protein>
<gene>
    <name evidence="1" type="ORF">ANN_20568</name>
</gene>
<evidence type="ECO:0000313" key="2">
    <source>
        <dbReference type="Proteomes" id="UP001148838"/>
    </source>
</evidence>
<dbReference type="PANTHER" id="PTHR47027">
    <property type="entry name" value="REVERSE TRANSCRIPTASE DOMAIN-CONTAINING PROTEIN"/>
    <property type="match status" value="1"/>
</dbReference>
<organism evidence="1 2">
    <name type="scientific">Periplaneta americana</name>
    <name type="common">American cockroach</name>
    <name type="synonym">Blatta americana</name>
    <dbReference type="NCBI Taxonomy" id="6978"/>
    <lineage>
        <taxon>Eukaryota</taxon>
        <taxon>Metazoa</taxon>
        <taxon>Ecdysozoa</taxon>
        <taxon>Arthropoda</taxon>
        <taxon>Hexapoda</taxon>
        <taxon>Insecta</taxon>
        <taxon>Pterygota</taxon>
        <taxon>Neoptera</taxon>
        <taxon>Polyneoptera</taxon>
        <taxon>Dictyoptera</taxon>
        <taxon>Blattodea</taxon>
        <taxon>Blattoidea</taxon>
        <taxon>Blattidae</taxon>
        <taxon>Blattinae</taxon>
        <taxon>Periplaneta</taxon>
    </lineage>
</organism>
<evidence type="ECO:0008006" key="3">
    <source>
        <dbReference type="Google" id="ProtNLM"/>
    </source>
</evidence>
<dbReference type="EMBL" id="JAJSOF020000029">
    <property type="protein sequence ID" value="KAJ4431959.1"/>
    <property type="molecule type" value="Genomic_DNA"/>
</dbReference>
<accession>A0ABQ8SDM6</accession>
<sequence>MAGLCEGGNEPSGSLKAICKQPTPTIGTTHLHPYHRQLHIAEPKSAVVQETLKTTTNSVETGRLSKSLMLAGSEFQSLGRAIVKEDEYEDVRWDGKEKGTRHAIGLLRTIGEKYLEKNKEVYMVFVDLEKAFDRVDWNKLMGILKKIGVYWKERRLFSNLYMKQRVKVRKGEEMSERGIQKDSIGKGSILEKELRKRLVKCFVWSVTLYGAETWTLGPSEEKRLEAFEMWIWRRMERVKWTDRIRNEAVLERVDEERMMLKLIRKKKRIGWVTDTMGMELEDEDEDDDDDDDVEVGFSYFI</sequence>
<keyword evidence="2" id="KW-1185">Reference proteome</keyword>
<reference evidence="1 2" key="1">
    <citation type="journal article" date="2022" name="Allergy">
        <title>Genome assembly and annotation of Periplaneta americana reveal a comprehensive cockroach allergen profile.</title>
        <authorList>
            <person name="Wang L."/>
            <person name="Xiong Q."/>
            <person name="Saelim N."/>
            <person name="Wang L."/>
            <person name="Nong W."/>
            <person name="Wan A.T."/>
            <person name="Shi M."/>
            <person name="Liu X."/>
            <person name="Cao Q."/>
            <person name="Hui J.H.L."/>
            <person name="Sookrung N."/>
            <person name="Leung T.F."/>
            <person name="Tungtrongchitr A."/>
            <person name="Tsui S.K.W."/>
        </authorList>
    </citation>
    <scope>NUCLEOTIDE SEQUENCE [LARGE SCALE GENOMIC DNA]</scope>
    <source>
        <strain evidence="1">PWHHKU_190912</strain>
    </source>
</reference>
<dbReference type="Proteomes" id="UP001148838">
    <property type="component" value="Unassembled WGS sequence"/>
</dbReference>
<name>A0ABQ8SDM6_PERAM</name>